<comment type="cofactor">
    <cofactor evidence="1">
        <name>Ca(2+)</name>
        <dbReference type="ChEBI" id="CHEBI:29108"/>
    </cofactor>
</comment>
<sequence length="562" mass="63232">MEEEQEKENEERKESEQEERTRKKTIAEHGEDEKRVDEKMKNEHEELKEDEEEKEGLIGRVKEYMKKKIEEEEEEGRYRLLLLPILFILKGSPVTADPPNVIIMLMDDMGWGDLGWNGEPSRETPNIDRLAAEGLTVPHMYTAAPLCSPSRASLLTGRLPIRNGFYSDNTHGMNAYTPQEIVGGIPDEEVLLPEALAARNYTSGLIGKWHLGHRDQYLPLKHGFHSWFGAPNCHFGPYSGITTPNIPVFRDDHMLGRYYKDFAIDKNKGVSNMTELFIQEAVEFIERESSKGPFFLFWTPDSIHAPTYSSPHVRGTSRRGRYGDAVKETDAGVGAIVEALRTQGVDNNTLIFFSSDNGAALVSKEDGGSNGPFLCGKQTTFEGGMRAPGIFWWPGVIPAGSVSYQVMTHMDLFSTVAQIAGAEIPSDRIIDGLPLYNSLVHPELEILRPVFLYRGDRLMAVRKGSYKMHLWTFSTPTDELARGINFCPGEEIPNLTTPIPTNHTGQPILFNIEVDPGEKYPLSRFTQEYSKQVTELQQVVSDHEAQLVPGEPMLNWCDNAVM</sequence>
<feature type="compositionally biased region" description="Basic and acidic residues" evidence="6">
    <location>
        <begin position="9"/>
        <end position="47"/>
    </location>
</feature>
<proteinExistence type="inferred from homology"/>
<dbReference type="InterPro" id="IPR050738">
    <property type="entry name" value="Sulfatase"/>
</dbReference>
<keyword evidence="4" id="KW-0378">Hydrolase</keyword>
<evidence type="ECO:0000313" key="9">
    <source>
        <dbReference type="Proteomes" id="UP001286313"/>
    </source>
</evidence>
<organism evidence="8 9">
    <name type="scientific">Petrolisthes cinctipes</name>
    <name type="common">Flat porcelain crab</name>
    <dbReference type="NCBI Taxonomy" id="88211"/>
    <lineage>
        <taxon>Eukaryota</taxon>
        <taxon>Metazoa</taxon>
        <taxon>Ecdysozoa</taxon>
        <taxon>Arthropoda</taxon>
        <taxon>Crustacea</taxon>
        <taxon>Multicrustacea</taxon>
        <taxon>Malacostraca</taxon>
        <taxon>Eumalacostraca</taxon>
        <taxon>Eucarida</taxon>
        <taxon>Decapoda</taxon>
        <taxon>Pleocyemata</taxon>
        <taxon>Anomura</taxon>
        <taxon>Galatheoidea</taxon>
        <taxon>Porcellanidae</taxon>
        <taxon>Petrolisthes</taxon>
    </lineage>
</organism>
<evidence type="ECO:0000256" key="3">
    <source>
        <dbReference type="ARBA" id="ARBA00022723"/>
    </source>
</evidence>
<dbReference type="PANTHER" id="PTHR42693">
    <property type="entry name" value="ARYLSULFATASE FAMILY MEMBER"/>
    <property type="match status" value="1"/>
</dbReference>
<keyword evidence="9" id="KW-1185">Reference proteome</keyword>
<feature type="region of interest" description="Disordered" evidence="6">
    <location>
        <begin position="1"/>
        <end position="54"/>
    </location>
</feature>
<dbReference type="InterPro" id="IPR024607">
    <property type="entry name" value="Sulfatase_CS"/>
</dbReference>
<keyword evidence="3" id="KW-0479">Metal-binding</keyword>
<evidence type="ECO:0000256" key="4">
    <source>
        <dbReference type="ARBA" id="ARBA00022801"/>
    </source>
</evidence>
<dbReference type="PROSITE" id="PS00523">
    <property type="entry name" value="SULFATASE_1"/>
    <property type="match status" value="1"/>
</dbReference>
<reference evidence="8" key="1">
    <citation type="submission" date="2023-10" db="EMBL/GenBank/DDBJ databases">
        <title>Genome assemblies of two species of porcelain crab, Petrolisthes cinctipes and Petrolisthes manimaculis (Anomura: Porcellanidae).</title>
        <authorList>
            <person name="Angst P."/>
        </authorList>
    </citation>
    <scope>NUCLEOTIDE SEQUENCE</scope>
    <source>
        <strain evidence="8">PB745_01</strain>
        <tissue evidence="8">Gill</tissue>
    </source>
</reference>
<protein>
    <recommendedName>
        <fullName evidence="7">Sulfatase N-terminal domain-containing protein</fullName>
    </recommendedName>
</protein>
<dbReference type="GO" id="GO:0046872">
    <property type="term" value="F:metal ion binding"/>
    <property type="evidence" value="ECO:0007669"/>
    <property type="project" value="UniProtKB-KW"/>
</dbReference>
<comment type="caution">
    <text evidence="8">The sequence shown here is derived from an EMBL/GenBank/DDBJ whole genome shotgun (WGS) entry which is preliminary data.</text>
</comment>
<dbReference type="SUPFAM" id="SSF53649">
    <property type="entry name" value="Alkaline phosphatase-like"/>
    <property type="match status" value="1"/>
</dbReference>
<dbReference type="InterPro" id="IPR000917">
    <property type="entry name" value="Sulfatase_N"/>
</dbReference>
<evidence type="ECO:0000256" key="1">
    <source>
        <dbReference type="ARBA" id="ARBA00001913"/>
    </source>
</evidence>
<dbReference type="Proteomes" id="UP001286313">
    <property type="component" value="Unassembled WGS sequence"/>
</dbReference>
<dbReference type="PANTHER" id="PTHR42693:SF47">
    <property type="entry name" value="N-ACETYLGALACTOSAMINE-6-SULFATASE"/>
    <property type="match status" value="1"/>
</dbReference>
<dbReference type="EMBL" id="JAWQEG010007333">
    <property type="protein sequence ID" value="KAK3852614.1"/>
    <property type="molecule type" value="Genomic_DNA"/>
</dbReference>
<feature type="domain" description="Sulfatase N-terminal" evidence="7">
    <location>
        <begin position="99"/>
        <end position="421"/>
    </location>
</feature>
<evidence type="ECO:0000256" key="6">
    <source>
        <dbReference type="SAM" id="MobiDB-lite"/>
    </source>
</evidence>
<dbReference type="Pfam" id="PF00884">
    <property type="entry name" value="Sulfatase"/>
    <property type="match status" value="1"/>
</dbReference>
<keyword evidence="5" id="KW-0106">Calcium</keyword>
<evidence type="ECO:0000313" key="8">
    <source>
        <dbReference type="EMBL" id="KAK3852614.1"/>
    </source>
</evidence>
<evidence type="ECO:0000256" key="5">
    <source>
        <dbReference type="ARBA" id="ARBA00022837"/>
    </source>
</evidence>
<dbReference type="Gene3D" id="3.40.720.10">
    <property type="entry name" value="Alkaline Phosphatase, subunit A"/>
    <property type="match status" value="1"/>
</dbReference>
<dbReference type="InterPro" id="IPR017850">
    <property type="entry name" value="Alkaline_phosphatase_core_sf"/>
</dbReference>
<accession>A0AAE1EHM9</accession>
<name>A0AAE1EHM9_PETCI</name>
<dbReference type="GO" id="GO:0004065">
    <property type="term" value="F:arylsulfatase activity"/>
    <property type="evidence" value="ECO:0007669"/>
    <property type="project" value="TreeGrafter"/>
</dbReference>
<comment type="similarity">
    <text evidence="2">Belongs to the sulfatase family.</text>
</comment>
<feature type="non-terminal residue" evidence="8">
    <location>
        <position position="1"/>
    </location>
</feature>
<evidence type="ECO:0000256" key="2">
    <source>
        <dbReference type="ARBA" id="ARBA00008779"/>
    </source>
</evidence>
<gene>
    <name evidence="8" type="ORF">Pcinc_040807</name>
</gene>
<dbReference type="Pfam" id="PF14707">
    <property type="entry name" value="Sulfatase_C"/>
    <property type="match status" value="1"/>
</dbReference>
<dbReference type="Gene3D" id="3.30.1120.10">
    <property type="match status" value="1"/>
</dbReference>
<dbReference type="AlphaFoldDB" id="A0AAE1EHM9"/>
<evidence type="ECO:0000259" key="7">
    <source>
        <dbReference type="Pfam" id="PF00884"/>
    </source>
</evidence>